<organism evidence="2 3">
    <name type="scientific">Lacrimispora algidixylanolytica</name>
    <dbReference type="NCBI Taxonomy" id="94868"/>
    <lineage>
        <taxon>Bacteria</taxon>
        <taxon>Bacillati</taxon>
        <taxon>Bacillota</taxon>
        <taxon>Clostridia</taxon>
        <taxon>Lachnospirales</taxon>
        <taxon>Lachnospiraceae</taxon>
        <taxon>Lacrimispora</taxon>
    </lineage>
</organism>
<feature type="transmembrane region" description="Helical" evidence="1">
    <location>
        <begin position="151"/>
        <end position="168"/>
    </location>
</feature>
<dbReference type="Pfam" id="PF13346">
    <property type="entry name" value="ABC2_membrane_5"/>
    <property type="match status" value="1"/>
</dbReference>
<evidence type="ECO:0000313" key="3">
    <source>
        <dbReference type="Proteomes" id="UP000284277"/>
    </source>
</evidence>
<feature type="transmembrane region" description="Helical" evidence="1">
    <location>
        <begin position="174"/>
        <end position="195"/>
    </location>
</feature>
<feature type="transmembrane region" description="Helical" evidence="1">
    <location>
        <begin position="37"/>
        <end position="57"/>
    </location>
</feature>
<keyword evidence="1" id="KW-0812">Transmembrane</keyword>
<accession>A0A419TC77</accession>
<reference evidence="2 3" key="1">
    <citation type="submission" date="2016-08" db="EMBL/GenBank/DDBJ databases">
        <title>A new outlook on sporulation: Clostridium algidixylanolyticum.</title>
        <authorList>
            <person name="Poppleton D.I."/>
            <person name="Gribaldo S."/>
        </authorList>
    </citation>
    <scope>NUCLEOTIDE SEQUENCE [LARGE SCALE GENOMIC DNA]</scope>
    <source>
        <strain evidence="2 3">SPL73</strain>
    </source>
</reference>
<keyword evidence="3" id="KW-1185">Reference proteome</keyword>
<keyword evidence="1" id="KW-0472">Membrane</keyword>
<dbReference type="InterPro" id="IPR025699">
    <property type="entry name" value="ABC2_memb-like"/>
</dbReference>
<feature type="transmembrane region" description="Helical" evidence="1">
    <location>
        <begin position="12"/>
        <end position="31"/>
    </location>
</feature>
<sequence length="214" mass="23783">MSGLMIKDLYNIKGAIKLYTIIIVCLIAYCVFTNKGFVIPIVPIIIGSTILTSTFRIDSQVKWTKYIVQSPLSKKDIIISKYLLLIFLIVISTVIGILFSIPNLISNRISMQALGQLSLMGINIALYSGTLLTSVNYLFGEATEKIEIFTILSYVVSTATILGIYKLIKVISDFSFINIGASVLIINVVICLILWSITIKIYQEKEISLQNVSQ</sequence>
<feature type="transmembrane region" description="Helical" evidence="1">
    <location>
        <begin position="117"/>
        <end position="139"/>
    </location>
</feature>
<keyword evidence="1" id="KW-1133">Transmembrane helix</keyword>
<evidence type="ECO:0008006" key="4">
    <source>
        <dbReference type="Google" id="ProtNLM"/>
    </source>
</evidence>
<dbReference type="OrthoDB" id="1655186at2"/>
<dbReference type="RefSeq" id="WP_120195035.1">
    <property type="nucleotide sequence ID" value="NZ_MCIA01000001.1"/>
</dbReference>
<name>A0A419TC77_9FIRM</name>
<evidence type="ECO:0000313" key="2">
    <source>
        <dbReference type="EMBL" id="RKD35096.1"/>
    </source>
</evidence>
<protein>
    <recommendedName>
        <fullName evidence="4">ABC-2 transporter permease</fullName>
    </recommendedName>
</protein>
<dbReference type="Proteomes" id="UP000284277">
    <property type="component" value="Unassembled WGS sequence"/>
</dbReference>
<feature type="transmembrane region" description="Helical" evidence="1">
    <location>
        <begin position="82"/>
        <end position="105"/>
    </location>
</feature>
<dbReference type="EMBL" id="MCIA01000001">
    <property type="protein sequence ID" value="RKD35096.1"/>
    <property type="molecule type" value="Genomic_DNA"/>
</dbReference>
<proteinExistence type="predicted"/>
<comment type="caution">
    <text evidence="2">The sequence shown here is derived from an EMBL/GenBank/DDBJ whole genome shotgun (WGS) entry which is preliminary data.</text>
</comment>
<dbReference type="AlphaFoldDB" id="A0A419TC77"/>
<gene>
    <name evidence="2" type="ORF">BET01_01745</name>
</gene>
<evidence type="ECO:0000256" key="1">
    <source>
        <dbReference type="SAM" id="Phobius"/>
    </source>
</evidence>